<dbReference type="Proteomes" id="UP000294856">
    <property type="component" value="Unassembled WGS sequence"/>
</dbReference>
<feature type="region of interest" description="Disordered" evidence="3">
    <location>
        <begin position="1"/>
        <end position="33"/>
    </location>
</feature>
<dbReference type="GO" id="GO:0016747">
    <property type="term" value="F:acyltransferase activity, transferring groups other than amino-acyl groups"/>
    <property type="evidence" value="ECO:0007669"/>
    <property type="project" value="InterPro"/>
</dbReference>
<sequence>MPVQNLAEGKQPGGDDPVPTVAGMAGNASPQTDLSPRVLVVEWDDPDAETLRAEMSAEVGPRYAHLELPSSGPSPLAVDHATVHETFVAYAGAEPVGHAAVRWNAGDLELKRMFVRPAHRGTGTATALLHAAEASVRAAGRPRIILQTGHLQPEAVRFYERSGYHRIPLFAPYHVLPLSNCFARNLD</sequence>
<organism evidence="5 6">
    <name type="scientific">Nocardia alba</name>
    <dbReference type="NCBI Taxonomy" id="225051"/>
    <lineage>
        <taxon>Bacteria</taxon>
        <taxon>Bacillati</taxon>
        <taxon>Actinomycetota</taxon>
        <taxon>Actinomycetes</taxon>
        <taxon>Mycobacteriales</taxon>
        <taxon>Nocardiaceae</taxon>
        <taxon>Nocardia</taxon>
    </lineage>
</organism>
<name>A0A4R1FH09_9NOCA</name>
<dbReference type="STRING" id="1210063.GCA_001612665_05035"/>
<dbReference type="InterPro" id="IPR016181">
    <property type="entry name" value="Acyl_CoA_acyltransferase"/>
</dbReference>
<feature type="domain" description="N-acetyltransferase" evidence="4">
    <location>
        <begin position="38"/>
        <end position="187"/>
    </location>
</feature>
<dbReference type="PROSITE" id="PS51186">
    <property type="entry name" value="GNAT"/>
    <property type="match status" value="1"/>
</dbReference>
<evidence type="ECO:0000313" key="5">
    <source>
        <dbReference type="EMBL" id="TCJ93663.1"/>
    </source>
</evidence>
<evidence type="ECO:0000256" key="3">
    <source>
        <dbReference type="SAM" id="MobiDB-lite"/>
    </source>
</evidence>
<gene>
    <name evidence="5" type="ORF">DFR71_5513</name>
</gene>
<comment type="caution">
    <text evidence="5">The sequence shown here is derived from an EMBL/GenBank/DDBJ whole genome shotgun (WGS) entry which is preliminary data.</text>
</comment>
<evidence type="ECO:0000313" key="6">
    <source>
        <dbReference type="Proteomes" id="UP000294856"/>
    </source>
</evidence>
<keyword evidence="6" id="KW-1185">Reference proteome</keyword>
<proteinExistence type="predicted"/>
<dbReference type="EMBL" id="SMFR01000005">
    <property type="protein sequence ID" value="TCJ93663.1"/>
    <property type="molecule type" value="Genomic_DNA"/>
</dbReference>
<evidence type="ECO:0000256" key="1">
    <source>
        <dbReference type="ARBA" id="ARBA00022679"/>
    </source>
</evidence>
<keyword evidence="2" id="KW-0012">Acyltransferase</keyword>
<dbReference type="PANTHER" id="PTHR43877:SF2">
    <property type="entry name" value="AMINOALKYLPHOSPHONATE N-ACETYLTRANSFERASE-RELATED"/>
    <property type="match status" value="1"/>
</dbReference>
<evidence type="ECO:0000256" key="2">
    <source>
        <dbReference type="ARBA" id="ARBA00023315"/>
    </source>
</evidence>
<dbReference type="Pfam" id="PF13508">
    <property type="entry name" value="Acetyltransf_7"/>
    <property type="match status" value="1"/>
</dbReference>
<keyword evidence="1 5" id="KW-0808">Transferase</keyword>
<accession>A0A4R1FH09</accession>
<dbReference type="InterPro" id="IPR050832">
    <property type="entry name" value="Bact_Acetyltransf"/>
</dbReference>
<dbReference type="AlphaFoldDB" id="A0A4R1FH09"/>
<protein>
    <submittedName>
        <fullName evidence="5">Acetyltransferase (GNAT) family protein</fullName>
    </submittedName>
</protein>
<dbReference type="SUPFAM" id="SSF55729">
    <property type="entry name" value="Acyl-CoA N-acyltransferases (Nat)"/>
    <property type="match status" value="1"/>
</dbReference>
<dbReference type="CDD" id="cd04301">
    <property type="entry name" value="NAT_SF"/>
    <property type="match status" value="1"/>
</dbReference>
<dbReference type="InterPro" id="IPR000182">
    <property type="entry name" value="GNAT_dom"/>
</dbReference>
<dbReference type="Gene3D" id="3.40.630.30">
    <property type="match status" value="1"/>
</dbReference>
<reference evidence="5 6" key="1">
    <citation type="submission" date="2019-03" db="EMBL/GenBank/DDBJ databases">
        <title>Genomic Encyclopedia of Type Strains, Phase IV (KMG-IV): sequencing the most valuable type-strain genomes for metagenomic binning, comparative biology and taxonomic classification.</title>
        <authorList>
            <person name="Goeker M."/>
        </authorList>
    </citation>
    <scope>NUCLEOTIDE SEQUENCE [LARGE SCALE GENOMIC DNA]</scope>
    <source>
        <strain evidence="5 6">DSM 44684</strain>
    </source>
</reference>
<evidence type="ECO:0000259" key="4">
    <source>
        <dbReference type="PROSITE" id="PS51186"/>
    </source>
</evidence>
<dbReference type="PANTHER" id="PTHR43877">
    <property type="entry name" value="AMINOALKYLPHOSPHONATE N-ACETYLTRANSFERASE-RELATED-RELATED"/>
    <property type="match status" value="1"/>
</dbReference>